<dbReference type="Pfam" id="PF00413">
    <property type="entry name" value="Peptidase_M10"/>
    <property type="match status" value="1"/>
</dbReference>
<dbReference type="Proteomes" id="UP000020077">
    <property type="component" value="Unassembled WGS sequence"/>
</dbReference>
<evidence type="ECO:0000256" key="3">
    <source>
        <dbReference type="ARBA" id="ARBA00022723"/>
    </source>
</evidence>
<dbReference type="InterPro" id="IPR011049">
    <property type="entry name" value="Serralysin-like_metalloprot_C"/>
</dbReference>
<dbReference type="GO" id="GO:0005509">
    <property type="term" value="F:calcium ion binding"/>
    <property type="evidence" value="ECO:0007669"/>
    <property type="project" value="InterPro"/>
</dbReference>
<evidence type="ECO:0000313" key="7">
    <source>
        <dbReference type="EMBL" id="KFB70246.1"/>
    </source>
</evidence>
<dbReference type="SUPFAM" id="SSF55486">
    <property type="entry name" value="Metalloproteases ('zincins'), catalytic domain"/>
    <property type="match status" value="1"/>
</dbReference>
<gene>
    <name evidence="7" type="primary">prtG</name>
    <name evidence="7" type="ORF">AW09_004665</name>
</gene>
<dbReference type="Gene3D" id="3.40.390.10">
    <property type="entry name" value="Collagenase (Catalytic Domain)"/>
    <property type="match status" value="1"/>
</dbReference>
<evidence type="ECO:0000313" key="8">
    <source>
        <dbReference type="Proteomes" id="UP000020077"/>
    </source>
</evidence>
<keyword evidence="3" id="KW-0479">Metal-binding</keyword>
<comment type="similarity">
    <text evidence="1">Belongs to the peptidase M10B family.</text>
</comment>
<dbReference type="InterPro" id="IPR018511">
    <property type="entry name" value="Hemolysin-typ_Ca-bd_CS"/>
</dbReference>
<feature type="domain" description="Peptidase metallopeptidase" evidence="6">
    <location>
        <begin position="29"/>
        <end position="218"/>
    </location>
</feature>
<dbReference type="EC" id="3.4.24.40" evidence="7"/>
<evidence type="ECO:0000256" key="5">
    <source>
        <dbReference type="ARBA" id="ARBA00022833"/>
    </source>
</evidence>
<name>A0A084Y6A2_9PROT</name>
<dbReference type="InterPro" id="IPR006026">
    <property type="entry name" value="Peptidase_Metallo"/>
</dbReference>
<dbReference type="InterPro" id="IPR001818">
    <property type="entry name" value="Pept_M10_metallopeptidase"/>
</dbReference>
<accession>A0A084Y6A2</accession>
<proteinExistence type="inferred from homology"/>
<evidence type="ECO:0000256" key="2">
    <source>
        <dbReference type="ARBA" id="ARBA00022670"/>
    </source>
</evidence>
<dbReference type="SMART" id="SM00235">
    <property type="entry name" value="ZnMc"/>
    <property type="match status" value="1"/>
</dbReference>
<evidence type="ECO:0000256" key="1">
    <source>
        <dbReference type="ARBA" id="ARBA00009490"/>
    </source>
</evidence>
<evidence type="ECO:0000259" key="6">
    <source>
        <dbReference type="SMART" id="SM00235"/>
    </source>
</evidence>
<dbReference type="EMBL" id="JDVG02000732">
    <property type="protein sequence ID" value="KFB70246.1"/>
    <property type="molecule type" value="Genomic_DNA"/>
</dbReference>
<dbReference type="GO" id="GO:0031012">
    <property type="term" value="C:extracellular matrix"/>
    <property type="evidence" value="ECO:0007669"/>
    <property type="project" value="InterPro"/>
</dbReference>
<dbReference type="InterPro" id="IPR001343">
    <property type="entry name" value="Hemolysn_Ca-bd"/>
</dbReference>
<keyword evidence="4 7" id="KW-0378">Hydrolase</keyword>
<sequence>MTTVTDVNTQAASGLIHIDALLNTGPGWNWLTPARNTLFYTFALNGGNSSDMGSQISTTPVAFNATQQTAAVQALQRLAQITGIHFVATADGAAADIHFAAADIISSSTAGLCTTRSNYAFDGNNTITAYTADAYIYLDNANLAASNNAPIAGSNGYEVLLHELGHALGLKHSFEGSVRLSRADDNTANTLMSYTHVGGPYRDYSPYDIAALMFLYGGDGLGGALGQGGSGQYLVGTAAADALTGSSGNDLLEGKAGDDRLSGGAGKDAATYSGPADRYAVGVVDGGWSVGDTSGNDGHDLLYGVERLHFSDHKLAIDIDGNSGTTAKILGAVFGAASVDNLAYVGIGLGLLDGGMSYQDLMQLALDARLGTGASHEAVVTLLYTNVTGGAPPPDALAFFTKLLDNGTYTPASLGVMAAETPQNAINIDLVGLSEVGIGFV</sequence>
<organism evidence="7 8">
    <name type="scientific">Candidatus Accumulibacter phosphatis</name>
    <dbReference type="NCBI Taxonomy" id="327160"/>
    <lineage>
        <taxon>Bacteria</taxon>
        <taxon>Pseudomonadati</taxon>
        <taxon>Pseudomonadota</taxon>
        <taxon>Betaproteobacteria</taxon>
        <taxon>Candidatus Accumulibacter</taxon>
    </lineage>
</organism>
<evidence type="ECO:0000256" key="4">
    <source>
        <dbReference type="ARBA" id="ARBA00022801"/>
    </source>
</evidence>
<dbReference type="SUPFAM" id="SSF51120">
    <property type="entry name" value="beta-Roll"/>
    <property type="match status" value="1"/>
</dbReference>
<dbReference type="GO" id="GO:0006508">
    <property type="term" value="P:proteolysis"/>
    <property type="evidence" value="ECO:0007669"/>
    <property type="project" value="UniProtKB-KW"/>
</dbReference>
<dbReference type="GO" id="GO:0008270">
    <property type="term" value="F:zinc ion binding"/>
    <property type="evidence" value="ECO:0007669"/>
    <property type="project" value="InterPro"/>
</dbReference>
<dbReference type="PROSITE" id="PS00330">
    <property type="entry name" value="HEMOLYSIN_CALCIUM"/>
    <property type="match status" value="1"/>
</dbReference>
<dbReference type="AlphaFoldDB" id="A0A084Y6A2"/>
<dbReference type="Pfam" id="PF00353">
    <property type="entry name" value="HemolysinCabind"/>
    <property type="match status" value="1"/>
</dbReference>
<reference evidence="7 8" key="1">
    <citation type="submission" date="2014-02" db="EMBL/GenBank/DDBJ databases">
        <title>Expanding our view of genomic diversity in Candidatus Accumulibacter clades.</title>
        <authorList>
            <person name="Skennerton C.T."/>
            <person name="Barr J.J."/>
            <person name="Slater F.R."/>
            <person name="Bond P.L."/>
            <person name="Tyson G.W."/>
        </authorList>
    </citation>
    <scope>NUCLEOTIDE SEQUENCE [LARGE SCALE GENOMIC DNA]</scope>
    <source>
        <strain evidence="8">BA-91</strain>
    </source>
</reference>
<keyword evidence="2" id="KW-0645">Protease</keyword>
<dbReference type="InterPro" id="IPR024079">
    <property type="entry name" value="MetalloPept_cat_dom_sf"/>
</dbReference>
<keyword evidence="5" id="KW-0862">Zinc</keyword>
<dbReference type="GO" id="GO:0004222">
    <property type="term" value="F:metalloendopeptidase activity"/>
    <property type="evidence" value="ECO:0007669"/>
    <property type="project" value="InterPro"/>
</dbReference>
<comment type="caution">
    <text evidence="7">The sequence shown here is derived from an EMBL/GenBank/DDBJ whole genome shotgun (WGS) entry which is preliminary data.</text>
</comment>
<protein>
    <submittedName>
        <fullName evidence="7">Serralysin G</fullName>
        <ecNumber evidence="7">3.4.24.40</ecNumber>
    </submittedName>
</protein>